<feature type="domain" description="NHR" evidence="2">
    <location>
        <begin position="791"/>
        <end position="952"/>
    </location>
</feature>
<feature type="region of interest" description="Disordered" evidence="1">
    <location>
        <begin position="1201"/>
        <end position="1235"/>
    </location>
</feature>
<protein>
    <submittedName>
        <fullName evidence="3">NEUZ</fullName>
    </submittedName>
</protein>
<feature type="domain" description="NHR" evidence="2">
    <location>
        <begin position="1011"/>
        <end position="1175"/>
    </location>
</feature>
<dbReference type="InterPro" id="IPR043136">
    <property type="entry name" value="B30.2/SPRY_sf"/>
</dbReference>
<reference evidence="3 4" key="1">
    <citation type="submission" date="2023-09" db="EMBL/GenBank/DDBJ databases">
        <title>Nesidiocoris tenuis whole genome shotgun sequence.</title>
        <authorList>
            <person name="Shibata T."/>
            <person name="Shimoda M."/>
            <person name="Kobayashi T."/>
            <person name="Uehara T."/>
        </authorList>
    </citation>
    <scope>NUCLEOTIDE SEQUENCE [LARGE SCALE GENOMIC DNA]</scope>
    <source>
        <strain evidence="3 4">Japan</strain>
    </source>
</reference>
<dbReference type="PANTHER" id="PTHR12429">
    <property type="entry name" value="NEURALIZED"/>
    <property type="match status" value="1"/>
</dbReference>
<feature type="domain" description="NHR" evidence="2">
    <location>
        <begin position="1"/>
        <end position="163"/>
    </location>
</feature>
<name>A0ABN7BE39_9HEMI</name>
<dbReference type="Proteomes" id="UP001307889">
    <property type="component" value="Chromosome 14"/>
</dbReference>
<dbReference type="EMBL" id="AP028922">
    <property type="protein sequence ID" value="BET02640.1"/>
    <property type="molecule type" value="Genomic_DNA"/>
</dbReference>
<feature type="region of interest" description="Disordered" evidence="1">
    <location>
        <begin position="1249"/>
        <end position="1269"/>
    </location>
</feature>
<dbReference type="InterPro" id="IPR006573">
    <property type="entry name" value="NHR_dom"/>
</dbReference>
<dbReference type="InterPro" id="IPR013320">
    <property type="entry name" value="ConA-like_dom_sf"/>
</dbReference>
<feature type="domain" description="NHR" evidence="2">
    <location>
        <begin position="586"/>
        <end position="752"/>
    </location>
</feature>
<accession>A0ABN7BE39</accession>
<keyword evidence="4" id="KW-1185">Reference proteome</keyword>
<evidence type="ECO:0000259" key="2">
    <source>
        <dbReference type="PROSITE" id="PS51065"/>
    </source>
</evidence>
<dbReference type="Pfam" id="PF07177">
    <property type="entry name" value="Neuralized"/>
    <property type="match status" value="6"/>
</dbReference>
<dbReference type="SMART" id="SM00588">
    <property type="entry name" value="NEUZ"/>
    <property type="match status" value="6"/>
</dbReference>
<evidence type="ECO:0000313" key="3">
    <source>
        <dbReference type="EMBL" id="BET02640.1"/>
    </source>
</evidence>
<dbReference type="PANTHER" id="PTHR12429:SF14">
    <property type="entry name" value="NEURALIZED-LIKE PROTEIN 4"/>
    <property type="match status" value="1"/>
</dbReference>
<gene>
    <name evidence="3" type="ORF">NTJ_15458</name>
</gene>
<evidence type="ECO:0000313" key="4">
    <source>
        <dbReference type="Proteomes" id="UP001307889"/>
    </source>
</evidence>
<evidence type="ECO:0000256" key="1">
    <source>
        <dbReference type="SAM" id="MobiDB-lite"/>
    </source>
</evidence>
<feature type="domain" description="NHR" evidence="2">
    <location>
        <begin position="202"/>
        <end position="369"/>
    </location>
</feature>
<dbReference type="SUPFAM" id="SSF49899">
    <property type="entry name" value="Concanavalin A-like lectins/glucanases"/>
    <property type="match status" value="1"/>
</dbReference>
<dbReference type="CDD" id="cd12887">
    <property type="entry name" value="SPRY_NHR_like"/>
    <property type="match status" value="6"/>
</dbReference>
<dbReference type="PROSITE" id="PS51065">
    <property type="entry name" value="NHR"/>
    <property type="match status" value="6"/>
</dbReference>
<proteinExistence type="predicted"/>
<organism evidence="3 4">
    <name type="scientific">Nesidiocoris tenuis</name>
    <dbReference type="NCBI Taxonomy" id="355587"/>
    <lineage>
        <taxon>Eukaryota</taxon>
        <taxon>Metazoa</taxon>
        <taxon>Ecdysozoa</taxon>
        <taxon>Arthropoda</taxon>
        <taxon>Hexapoda</taxon>
        <taxon>Insecta</taxon>
        <taxon>Pterygota</taxon>
        <taxon>Neoptera</taxon>
        <taxon>Paraneoptera</taxon>
        <taxon>Hemiptera</taxon>
        <taxon>Heteroptera</taxon>
        <taxon>Panheteroptera</taxon>
        <taxon>Cimicomorpha</taxon>
        <taxon>Miridae</taxon>
        <taxon>Dicyphina</taxon>
        <taxon>Nesidiocoris</taxon>
    </lineage>
</organism>
<dbReference type="Gene3D" id="2.60.120.920">
    <property type="match status" value="6"/>
</dbReference>
<feature type="domain" description="NHR" evidence="2">
    <location>
        <begin position="404"/>
        <end position="570"/>
    </location>
</feature>
<sequence length="1471" mass="160494">MFHGRTGEHVKLSNGNRTATRVASEFNFGLVFSAEPLEDDQIFEIRIRKKIESWIGSLEIGITANDPATLEFPASATDLRNGTWVLSGKSILKDGRTLQEIYRLNLDKITEGETIGVMRTSDSELEFFYKNVSYGIAAVNIPSPVWAVIDVYGKVSEVSVVETKKLSNEMDDCDSQNESLSAASAMVDSSTASTTGCEPSERLRFHDRTGNLVKLSCNGRAAERMRPLDEFNNAVVMSQKPLSPDVLFEIRIDRLVEKWSGSIEVGVTTHDPATLEFPATMTNMRSGTIMMSGCGILTNGKGTKREYGEFDLDKLRVGDRIGMMRKSNGDLHYFINGLDQGVAASRVPETIWAAVDLYGMTVKVQIVDRDERQEQNLITRRNTVLREHALQTQNDASDDEADDSLLFHTNCGSHAAVINNGRTAHRPNALDDFNNAVVLTNRPLKINEVFEVRIDKMVTKWTGSIEIGVTTHAPTELEYPSTMTNVRSGTWIMTGNGVMHNGTSVMDEYGQNLDKLQTGDRVGVVIREGGTLHFLVNGEDQGEAGTGLPPRLHGVADLYGQATQATIVTHCPTCSPATPNPSSAQEIHFHSVHGRNARLMNGGKTASRPRAWVEFNDAVVITNRPLRPGELFAVVIEKIVDRWAGSIEAGVTAIKPEELELPGTMMTLDHDMWMLSGFAVMKDGVMLKHGYPLDLDKVREGSVVGMRRHEDGTLHFYLDGVDMGEACSGLPETLYPVIDLFGTCAQVSIVPSPEAVQENEEGAYALAAEDSRVTSEPRSEVTVQPAPKQLNHKWHEMCGKGIEILKMMTCAARVADSPTGGLVFSSHPLIDGELFDVCIQSFTAHWAGSLALGVTPSPPAKYQSFASLPEPYWYIQGNSLMYCGEVLKPHYCSSIEWLRPGNRLGVKRCADSSLHFYIDGVDQGIGAFNVPKKIYAVLDLYGPVCGVKLVSKSGAAPASGDAPLAVLEIESPCDKATTEEEIEECKRNEDMDKSIEDGEMISEIHDLEPVALQFHECHGRNVQISESRLAAKRVSSYNQGVVLAARGLPRGVVFQVRIESLNPRWVSSLSIGMTSDPEASTSLPVTALGLKKDTWVVSGDCVFHNGHKIKSRYGVNLDTLGLGSTVGVMVDSDNQLRITINGRDQGVAATNISANVNLPLVDLYGACDQACIVTESSRTPLSPCAALEHVWSDSREKGNLEVREKPGTLRTKSDKMNENIQCSSQNSPTTASLPPPATLILERRTAANESLAKSPITPKPAGSPVTREGASVTVLPPQLPSLKRGQCNHLAACLRLKASLGLPSGYFRKESVCFCSECMNLSAEPSCLKATAAGWACFPLRRRKEPQGSDVNWDAAYLHAEPGQLRMILDAGKLLTPGELCLGGDYRKGADSKLDDADSAQHVISPFLGQPSQIPKRPFVDPKTKECHLVATAFEVVVRPDSYKVASETEWVTKERNATCLNSLLIRLEPG</sequence>
<feature type="compositionally biased region" description="Basic and acidic residues" evidence="1">
    <location>
        <begin position="1201"/>
        <end position="1217"/>
    </location>
</feature>
<dbReference type="InterPro" id="IPR037962">
    <property type="entry name" value="Neuralized"/>
</dbReference>